<dbReference type="Proteomes" id="UP000078446">
    <property type="component" value="Unassembled WGS sequence"/>
</dbReference>
<dbReference type="InterPro" id="IPR000120">
    <property type="entry name" value="Amidase"/>
</dbReference>
<dbReference type="InterPro" id="IPR036928">
    <property type="entry name" value="AS_sf"/>
</dbReference>
<evidence type="ECO:0000313" key="2">
    <source>
        <dbReference type="EMBL" id="OAV00659.1"/>
    </source>
</evidence>
<dbReference type="SUPFAM" id="SSF75304">
    <property type="entry name" value="Amidase signature (AS) enzymes"/>
    <property type="match status" value="1"/>
</dbReference>
<dbReference type="RefSeq" id="WP_064618778.1">
    <property type="nucleotide sequence ID" value="NZ_LXHE01000012.1"/>
</dbReference>
<gene>
    <name evidence="2" type="ORF">AO382_1213</name>
</gene>
<dbReference type="PROSITE" id="PS00571">
    <property type="entry name" value="AMIDASES"/>
    <property type="match status" value="1"/>
</dbReference>
<dbReference type="EMBL" id="LXHE01000012">
    <property type="protein sequence ID" value="OAV00659.1"/>
    <property type="molecule type" value="Genomic_DNA"/>
</dbReference>
<dbReference type="AlphaFoldDB" id="A0A7Z0UYE8"/>
<dbReference type="Pfam" id="PF01425">
    <property type="entry name" value="Amidase"/>
    <property type="match status" value="1"/>
</dbReference>
<sequence length="455" mass="49217">MNIIPHAHLTALQLSRLYQAGTTTPSQVISDIYKHIDIAPHTFISLTQNRAIMQAQQATERWQAGYPLSIFDGIPIAYKDLFDIKGTITTAGSLTRQDAFVAKHDAAQVAKLTRMGLVGIGKTNLSEYAYSGLGLNPHYGTPLNTVNPKHIPGGSSSGSATAVGSGLVPVAMGTDSAGSIRIPSAFNGLVGHRASTHRYDMTGIFPLAHSVDTTGGITKDAADSYLMDELLLGCDTSAWLDADYRPSFMDSTQPTFYVDTCLVSDCDDDVLDNFYTFINKLRYQGFRVIEKPFDTLKQVLTLIDSGHWIGVAEAYTLHAELLSSQKISLMDQRVYARLMKGKDIPASTQIQIYKAKYVYQKLIARELGAGLLLLPTVAHVAPQIAPLETDSELFAQANLAALRLTMIGSFLDLAVVAMPSGLGNYGLPTSVSILGLTGTDKQVLQSAYKIAYDSL</sequence>
<dbReference type="PANTHER" id="PTHR11895">
    <property type="entry name" value="TRANSAMIDASE"/>
    <property type="match status" value="1"/>
</dbReference>
<dbReference type="Gene3D" id="3.90.1300.10">
    <property type="entry name" value="Amidase signature (AS) domain"/>
    <property type="match status" value="1"/>
</dbReference>
<dbReference type="InterPro" id="IPR023631">
    <property type="entry name" value="Amidase_dom"/>
</dbReference>
<evidence type="ECO:0000313" key="3">
    <source>
        <dbReference type="Proteomes" id="UP000078446"/>
    </source>
</evidence>
<dbReference type="PANTHER" id="PTHR11895:SF176">
    <property type="entry name" value="AMIDASE AMID-RELATED"/>
    <property type="match status" value="1"/>
</dbReference>
<organism evidence="2 3">
    <name type="scientific">Moraxella catarrhalis</name>
    <name type="common">Branhamella catarrhalis</name>
    <dbReference type="NCBI Taxonomy" id="480"/>
    <lineage>
        <taxon>Bacteria</taxon>
        <taxon>Pseudomonadati</taxon>
        <taxon>Pseudomonadota</taxon>
        <taxon>Gammaproteobacteria</taxon>
        <taxon>Moraxellales</taxon>
        <taxon>Moraxellaceae</taxon>
        <taxon>Moraxella</taxon>
    </lineage>
</organism>
<comment type="caution">
    <text evidence="2">The sequence shown here is derived from an EMBL/GenBank/DDBJ whole genome shotgun (WGS) entry which is preliminary data.</text>
</comment>
<protein>
    <submittedName>
        <fullName evidence="2">Asp-tRNAAsn/Glu-tRNAGln amidotransferase A subunit and related amidase</fullName>
    </submittedName>
</protein>
<dbReference type="GO" id="GO:0016740">
    <property type="term" value="F:transferase activity"/>
    <property type="evidence" value="ECO:0007669"/>
    <property type="project" value="UniProtKB-KW"/>
</dbReference>
<dbReference type="InterPro" id="IPR020556">
    <property type="entry name" value="Amidase_CS"/>
</dbReference>
<name>A0A7Z0UYE8_MORCA</name>
<feature type="domain" description="Amidase" evidence="1">
    <location>
        <begin position="42"/>
        <end position="444"/>
    </location>
</feature>
<proteinExistence type="predicted"/>
<keyword evidence="2" id="KW-0808">Transferase</keyword>
<accession>A0A7Z0UYE8</accession>
<evidence type="ECO:0000259" key="1">
    <source>
        <dbReference type="Pfam" id="PF01425"/>
    </source>
</evidence>
<reference evidence="2 3" key="1">
    <citation type="journal article" date="2016" name="Genome Biol. Evol.">
        <title>Comparative Genomic Analyses of the Moraxella catarrhalis Serosensitive and Seroresistant Lineages Demonstrate Their Independent Evolution.</title>
        <authorList>
            <person name="Earl J.P."/>
            <person name="de Vries S.P."/>
            <person name="Ahmed A."/>
            <person name="Powell E."/>
            <person name="Schultz M.P."/>
            <person name="Hermans P.W."/>
            <person name="Hill D.J."/>
            <person name="Zhou Z."/>
            <person name="Constantinidou C.I."/>
            <person name="Hu F.Z."/>
            <person name="Bootsma H.J."/>
            <person name="Ehrlich G.D."/>
        </authorList>
    </citation>
    <scope>NUCLEOTIDE SEQUENCE [LARGE SCALE GENOMIC DNA]</scope>
    <source>
        <strain evidence="2 3">Z7574</strain>
    </source>
</reference>